<dbReference type="SUPFAM" id="SSF159888">
    <property type="entry name" value="YdhG-like"/>
    <property type="match status" value="1"/>
</dbReference>
<reference evidence="2 3" key="1">
    <citation type="submission" date="2019-01" db="EMBL/GenBank/DDBJ databases">
        <title>Spirosoma flava sp. nov., a propanil-degrading bacterium isolated from herbicide-contaminated soil.</title>
        <authorList>
            <person name="Zhang L."/>
            <person name="Jiang J.-D."/>
        </authorList>
    </citation>
    <scope>NUCLEOTIDE SEQUENCE [LARGE SCALE GENOMIC DNA]</scope>
    <source>
        <strain evidence="2 3">TY50</strain>
    </source>
</reference>
<name>A0A4Q2UR75_9BACT</name>
<comment type="caution">
    <text evidence="2">The sequence shown here is derived from an EMBL/GenBank/DDBJ whole genome shotgun (WGS) entry which is preliminary data.</text>
</comment>
<organism evidence="2 3">
    <name type="scientific">Spirosoma sordidisoli</name>
    <dbReference type="NCBI Taxonomy" id="2502893"/>
    <lineage>
        <taxon>Bacteria</taxon>
        <taxon>Pseudomonadati</taxon>
        <taxon>Bacteroidota</taxon>
        <taxon>Cytophagia</taxon>
        <taxon>Cytophagales</taxon>
        <taxon>Cytophagaceae</taxon>
        <taxon>Spirosoma</taxon>
    </lineage>
</organism>
<dbReference type="RefSeq" id="WP_129601373.1">
    <property type="nucleotide sequence ID" value="NZ_SBLB01000002.1"/>
</dbReference>
<dbReference type="AlphaFoldDB" id="A0A4Q2UR75"/>
<feature type="domain" description="YdhG-like" evidence="1">
    <location>
        <begin position="25"/>
        <end position="115"/>
    </location>
</feature>
<sequence>MTTQVPSPHASPIDAYIDTFPAPVQERLRTLRQLIQDAQPDAEETFSYGMPAFKRNDVTIWFAAYKKHIGLYPMYGMALYNAEMAPYRGKGTKDALHFPHDQPLPTDLLVRLVQHKFSDSPSSTPRS</sequence>
<accession>A0A4Q2UR75</accession>
<evidence type="ECO:0000259" key="1">
    <source>
        <dbReference type="Pfam" id="PF08818"/>
    </source>
</evidence>
<dbReference type="Proteomes" id="UP000290407">
    <property type="component" value="Unassembled WGS sequence"/>
</dbReference>
<dbReference type="Gene3D" id="3.90.1150.200">
    <property type="match status" value="1"/>
</dbReference>
<evidence type="ECO:0000313" key="3">
    <source>
        <dbReference type="Proteomes" id="UP000290407"/>
    </source>
</evidence>
<dbReference type="InterPro" id="IPR014922">
    <property type="entry name" value="YdhG-like"/>
</dbReference>
<gene>
    <name evidence="2" type="ORF">EQG79_09845</name>
</gene>
<dbReference type="Pfam" id="PF08818">
    <property type="entry name" value="DUF1801"/>
    <property type="match status" value="1"/>
</dbReference>
<proteinExistence type="predicted"/>
<protein>
    <submittedName>
        <fullName evidence="2">DUF1801 domain-containing protein</fullName>
    </submittedName>
</protein>
<evidence type="ECO:0000313" key="2">
    <source>
        <dbReference type="EMBL" id="RYC70160.1"/>
    </source>
</evidence>
<dbReference type="EMBL" id="SBLB01000002">
    <property type="protein sequence ID" value="RYC70160.1"/>
    <property type="molecule type" value="Genomic_DNA"/>
</dbReference>
<keyword evidence="3" id="KW-1185">Reference proteome</keyword>